<feature type="transmembrane region" description="Helical" evidence="1">
    <location>
        <begin position="33"/>
        <end position="51"/>
    </location>
</feature>
<evidence type="ECO:0000313" key="2">
    <source>
        <dbReference type="EMBL" id="OSO97181.1"/>
    </source>
</evidence>
<comment type="caution">
    <text evidence="2">The sequence shown here is derived from an EMBL/GenBank/DDBJ whole genome shotgun (WGS) entry which is preliminary data.</text>
</comment>
<proteinExistence type="predicted"/>
<evidence type="ECO:0000313" key="3">
    <source>
        <dbReference type="Proteomes" id="UP000192997"/>
    </source>
</evidence>
<dbReference type="AlphaFoldDB" id="A0A1X4GJ15"/>
<sequence>MSILQKVPWLSLILVFLSYIALGWLVSETNPPLFFWFILGVGLLLLLNSLTTPMSEVVSFYTILFESNLKSFAVTILAAFLFFLMIAWFRVFLDALLIISSTILAKIDFQSQGLKPGLTFWLISLFSFSGLGLGALWNNLV</sequence>
<accession>A0A1X4GJ15</accession>
<keyword evidence="1" id="KW-0812">Transmembrane</keyword>
<reference evidence="3" key="1">
    <citation type="submission" date="2017-04" db="EMBL/GenBank/DDBJ databases">
        <authorList>
            <person name="Abreu V.A."/>
            <person name="Popin R.V."/>
            <person name="Rigonato J."/>
            <person name="Andreote A.P."/>
            <person name="Schaker P.C."/>
            <person name="Hoff-Risseti C."/>
            <person name="Alvarenga D.O."/>
            <person name="Varani A.M."/>
            <person name="Fiore M.F."/>
        </authorList>
    </citation>
    <scope>NUCLEOTIDE SEQUENCE [LARGE SCALE GENOMIC DNA]</scope>
    <source>
        <strain evidence="3">CENA303</strain>
    </source>
</reference>
<feature type="transmembrane region" description="Helical" evidence="1">
    <location>
        <begin position="118"/>
        <end position="137"/>
    </location>
</feature>
<feature type="transmembrane region" description="Helical" evidence="1">
    <location>
        <begin position="7"/>
        <end position="27"/>
    </location>
</feature>
<feature type="transmembrane region" description="Helical" evidence="1">
    <location>
        <begin position="72"/>
        <end position="98"/>
    </location>
</feature>
<name>A0A1X4GJ15_9CYAN</name>
<protein>
    <submittedName>
        <fullName evidence="2">Uncharacterized protein</fullName>
    </submittedName>
</protein>
<gene>
    <name evidence="2" type="ORF">B7O87_01560</name>
</gene>
<dbReference type="EMBL" id="NBYN01000004">
    <property type="protein sequence ID" value="OSO97181.1"/>
    <property type="molecule type" value="Genomic_DNA"/>
</dbReference>
<organism evidence="2 3">
    <name type="scientific">Cylindrospermopsis raciborskii CENA303</name>
    <dbReference type="NCBI Taxonomy" id="1170769"/>
    <lineage>
        <taxon>Bacteria</taxon>
        <taxon>Bacillati</taxon>
        <taxon>Cyanobacteriota</taxon>
        <taxon>Cyanophyceae</taxon>
        <taxon>Nostocales</taxon>
        <taxon>Aphanizomenonaceae</taxon>
        <taxon>Cylindrospermopsis</taxon>
    </lineage>
</organism>
<evidence type="ECO:0000256" key="1">
    <source>
        <dbReference type="SAM" id="Phobius"/>
    </source>
</evidence>
<dbReference type="Proteomes" id="UP000192997">
    <property type="component" value="Unassembled WGS sequence"/>
</dbReference>
<keyword evidence="1" id="KW-0472">Membrane</keyword>
<keyword evidence="1" id="KW-1133">Transmembrane helix</keyword>